<dbReference type="InterPro" id="IPR002659">
    <property type="entry name" value="Glyco_trans_31"/>
</dbReference>
<organism evidence="13 14">
    <name type="scientific">Mytilus galloprovincialis</name>
    <name type="common">Mediterranean mussel</name>
    <dbReference type="NCBI Taxonomy" id="29158"/>
    <lineage>
        <taxon>Eukaryota</taxon>
        <taxon>Metazoa</taxon>
        <taxon>Spiralia</taxon>
        <taxon>Lophotrochozoa</taxon>
        <taxon>Mollusca</taxon>
        <taxon>Bivalvia</taxon>
        <taxon>Autobranchia</taxon>
        <taxon>Pteriomorphia</taxon>
        <taxon>Mytilida</taxon>
        <taxon>Mytiloidea</taxon>
        <taxon>Mytilidae</taxon>
        <taxon>Mytilinae</taxon>
        <taxon>Mytilus</taxon>
    </lineage>
</organism>
<protein>
    <recommendedName>
        <fullName evidence="11">Hexosyltransferase</fullName>
        <ecNumber evidence="11">2.4.1.-</ecNumber>
    </recommendedName>
</protein>
<name>A0A8B6E364_MYTGA</name>
<dbReference type="Proteomes" id="UP000596742">
    <property type="component" value="Unassembled WGS sequence"/>
</dbReference>
<evidence type="ECO:0000256" key="6">
    <source>
        <dbReference type="ARBA" id="ARBA00022968"/>
    </source>
</evidence>
<dbReference type="GO" id="GO:0006493">
    <property type="term" value="P:protein O-linked glycosylation"/>
    <property type="evidence" value="ECO:0007669"/>
    <property type="project" value="TreeGrafter"/>
</dbReference>
<dbReference type="PANTHER" id="PTHR11214:SF349">
    <property type="entry name" value="BETA-1,3-GALACTOSYLTRANSFERASE BRN"/>
    <property type="match status" value="1"/>
</dbReference>
<keyword evidence="8 11" id="KW-0333">Golgi apparatus</keyword>
<feature type="signal peptide" evidence="12">
    <location>
        <begin position="1"/>
        <end position="24"/>
    </location>
</feature>
<keyword evidence="7" id="KW-1133">Transmembrane helix</keyword>
<dbReference type="PANTHER" id="PTHR11214">
    <property type="entry name" value="BETA-1,3-N-ACETYLGLUCOSAMINYLTRANSFERASE"/>
    <property type="match status" value="1"/>
</dbReference>
<sequence>MTVSALLCILYVILLSSTLQVTHNNCVHSSTPNNNSQDFSHNIYNNKTNSEQPVNPTNIDYMHTPLNVCDLHTGPNLLLVLVKSDVLNIPHRLSIRKTWGNISNPHIKVMYLLGYNSIVQDMIVLESNLYKDVLQGDFVDNYDHNINKTAMAYQYAVERCPNTKFLFFVDDDFVINILKIKEYLKTLTYPYISKLFSGFIIKKGKPYRNKSSKWYISRKEYPYDSFPTYPAGGAILMSMTIAQLLKAEFPHVRYITIDDVYLGIVAMKLKLQLQNDKRFVLTYTPPLNLKNVFASHGYKGARNLLVKWDVFLASMSFNSSTDINRELNNS</sequence>
<keyword evidence="3 11" id="KW-0328">Glycosyltransferase</keyword>
<dbReference type="Pfam" id="PF01762">
    <property type="entry name" value="Galactosyl_T"/>
    <property type="match status" value="1"/>
</dbReference>
<dbReference type="FunFam" id="3.90.550.50:FF:000001">
    <property type="entry name" value="Hexosyltransferase"/>
    <property type="match status" value="1"/>
</dbReference>
<evidence type="ECO:0000256" key="7">
    <source>
        <dbReference type="ARBA" id="ARBA00022989"/>
    </source>
</evidence>
<gene>
    <name evidence="13" type="ORF">MGAL_10B049125</name>
</gene>
<keyword evidence="6" id="KW-0735">Signal-anchor</keyword>
<evidence type="ECO:0000256" key="8">
    <source>
        <dbReference type="ARBA" id="ARBA00023034"/>
    </source>
</evidence>
<dbReference type="AlphaFoldDB" id="A0A8B6E364"/>
<accession>A0A8B6E364</accession>
<evidence type="ECO:0000256" key="5">
    <source>
        <dbReference type="ARBA" id="ARBA00022692"/>
    </source>
</evidence>
<evidence type="ECO:0000256" key="1">
    <source>
        <dbReference type="ARBA" id="ARBA00004323"/>
    </source>
</evidence>
<evidence type="ECO:0000256" key="2">
    <source>
        <dbReference type="ARBA" id="ARBA00008661"/>
    </source>
</evidence>
<keyword evidence="5" id="KW-0812">Transmembrane</keyword>
<keyword evidence="14" id="KW-1185">Reference proteome</keyword>
<proteinExistence type="inferred from homology"/>
<evidence type="ECO:0000256" key="9">
    <source>
        <dbReference type="ARBA" id="ARBA00023136"/>
    </source>
</evidence>
<evidence type="ECO:0000256" key="4">
    <source>
        <dbReference type="ARBA" id="ARBA00022679"/>
    </source>
</evidence>
<keyword evidence="9" id="KW-0472">Membrane</keyword>
<keyword evidence="10" id="KW-0325">Glycoprotein</keyword>
<reference evidence="13" key="1">
    <citation type="submission" date="2018-11" db="EMBL/GenBank/DDBJ databases">
        <authorList>
            <person name="Alioto T."/>
            <person name="Alioto T."/>
        </authorList>
    </citation>
    <scope>NUCLEOTIDE SEQUENCE</scope>
</reference>
<dbReference type="GO" id="GO:0016758">
    <property type="term" value="F:hexosyltransferase activity"/>
    <property type="evidence" value="ECO:0007669"/>
    <property type="project" value="InterPro"/>
</dbReference>
<dbReference type="OrthoDB" id="2139606at2759"/>
<comment type="subcellular location">
    <subcellularLocation>
        <location evidence="1 11">Golgi apparatus membrane</location>
        <topology evidence="1 11">Single-pass type II membrane protein</topology>
    </subcellularLocation>
</comment>
<dbReference type="GO" id="GO:0008194">
    <property type="term" value="F:UDP-glycosyltransferase activity"/>
    <property type="evidence" value="ECO:0007669"/>
    <property type="project" value="TreeGrafter"/>
</dbReference>
<evidence type="ECO:0000256" key="11">
    <source>
        <dbReference type="RuleBase" id="RU363063"/>
    </source>
</evidence>
<dbReference type="GO" id="GO:0000139">
    <property type="term" value="C:Golgi membrane"/>
    <property type="evidence" value="ECO:0007669"/>
    <property type="project" value="UniProtKB-SubCell"/>
</dbReference>
<evidence type="ECO:0000313" key="13">
    <source>
        <dbReference type="EMBL" id="VDI27606.1"/>
    </source>
</evidence>
<evidence type="ECO:0000256" key="3">
    <source>
        <dbReference type="ARBA" id="ARBA00022676"/>
    </source>
</evidence>
<feature type="chain" id="PRO_5033006275" description="Hexosyltransferase" evidence="12">
    <location>
        <begin position="25"/>
        <end position="330"/>
    </location>
</feature>
<dbReference type="Gene3D" id="3.90.550.50">
    <property type="match status" value="1"/>
</dbReference>
<dbReference type="EC" id="2.4.1.-" evidence="11"/>
<keyword evidence="12" id="KW-0732">Signal</keyword>
<evidence type="ECO:0000256" key="10">
    <source>
        <dbReference type="ARBA" id="ARBA00023180"/>
    </source>
</evidence>
<evidence type="ECO:0000256" key="12">
    <source>
        <dbReference type="SAM" id="SignalP"/>
    </source>
</evidence>
<comment type="similarity">
    <text evidence="2 11">Belongs to the glycosyltransferase 31 family.</text>
</comment>
<comment type="caution">
    <text evidence="13">The sequence shown here is derived from an EMBL/GenBank/DDBJ whole genome shotgun (WGS) entry which is preliminary data.</text>
</comment>
<evidence type="ECO:0000313" key="14">
    <source>
        <dbReference type="Proteomes" id="UP000596742"/>
    </source>
</evidence>
<dbReference type="EMBL" id="UYJE01004388">
    <property type="protein sequence ID" value="VDI27606.1"/>
    <property type="molecule type" value="Genomic_DNA"/>
</dbReference>
<keyword evidence="4" id="KW-0808">Transferase</keyword>